<dbReference type="GeneID" id="66996830"/>
<dbReference type="RefSeq" id="XP_043150144.1">
    <property type="nucleotide sequence ID" value="XM_043294209.1"/>
</dbReference>
<gene>
    <name evidence="3" type="ORF">Aud_009353</name>
</gene>
<organism evidence="3 4">
    <name type="scientific">Aspergillus udagawae</name>
    <dbReference type="NCBI Taxonomy" id="91492"/>
    <lineage>
        <taxon>Eukaryota</taxon>
        <taxon>Fungi</taxon>
        <taxon>Dikarya</taxon>
        <taxon>Ascomycota</taxon>
        <taxon>Pezizomycotina</taxon>
        <taxon>Eurotiomycetes</taxon>
        <taxon>Eurotiomycetidae</taxon>
        <taxon>Eurotiales</taxon>
        <taxon>Aspergillaceae</taxon>
        <taxon>Aspergillus</taxon>
        <taxon>Aspergillus subgen. Fumigati</taxon>
    </lineage>
</organism>
<proteinExistence type="predicted"/>
<feature type="domain" description="ATP adenylyltransferase C-terminal" evidence="1">
    <location>
        <begin position="176"/>
        <end position="289"/>
    </location>
</feature>
<evidence type="ECO:0000313" key="3">
    <source>
        <dbReference type="EMBL" id="GIC92878.1"/>
    </source>
</evidence>
<reference evidence="3" key="2">
    <citation type="submission" date="2021-01" db="EMBL/GenBank/DDBJ databases">
        <title>Pan-genome distribution and transcriptional activeness of fungal secondary metabolism genes in Aspergillus section Fumigati.</title>
        <authorList>
            <person name="Takahashi H."/>
            <person name="Umemura M."/>
            <person name="Ninomiya A."/>
            <person name="Kusuya Y."/>
            <person name="Urayama S."/>
            <person name="Shimizu M."/>
            <person name="Watanabe A."/>
            <person name="Kamei K."/>
            <person name="Yaguchi T."/>
            <person name="Hagiwara D."/>
        </authorList>
    </citation>
    <scope>NUCLEOTIDE SEQUENCE</scope>
    <source>
        <strain evidence="3">IFM 46973</strain>
    </source>
</reference>
<dbReference type="GO" id="GO:0009117">
    <property type="term" value="P:nucleotide metabolic process"/>
    <property type="evidence" value="ECO:0007669"/>
    <property type="project" value="InterPro"/>
</dbReference>
<comment type="caution">
    <text evidence="3">The sequence shown here is derived from an EMBL/GenBank/DDBJ whole genome shotgun (WGS) entry which is preliminary data.</text>
</comment>
<dbReference type="InterPro" id="IPR045759">
    <property type="entry name" value="Ap4A_phos1/2_N"/>
</dbReference>
<reference evidence="3" key="1">
    <citation type="journal article" date="2015" name="Genome Announc.">
        <title>Draft Genome Sequence of the Pathogenic Filamentous Fungus Aspergillus udagawae Strain IFM 46973T.</title>
        <authorList>
            <person name="Kusuya Y."/>
            <person name="Takahashi-Nakaguchi A."/>
            <person name="Takahashi H."/>
            <person name="Yaguchi T."/>
        </authorList>
    </citation>
    <scope>NUCLEOTIDE SEQUENCE</scope>
    <source>
        <strain evidence="3">IFM 46973</strain>
    </source>
</reference>
<dbReference type="PANTHER" id="PTHR38420">
    <property type="entry name" value="AP-4-A PHOSPHORYLASE II"/>
    <property type="match status" value="1"/>
</dbReference>
<evidence type="ECO:0000313" key="4">
    <source>
        <dbReference type="Proteomes" id="UP000036893"/>
    </source>
</evidence>
<evidence type="ECO:0000259" key="1">
    <source>
        <dbReference type="Pfam" id="PF09830"/>
    </source>
</evidence>
<dbReference type="SUPFAM" id="SSF54197">
    <property type="entry name" value="HIT-like"/>
    <property type="match status" value="1"/>
</dbReference>
<evidence type="ECO:0008006" key="5">
    <source>
        <dbReference type="Google" id="ProtNLM"/>
    </source>
</evidence>
<dbReference type="InterPro" id="IPR019200">
    <property type="entry name" value="ATP_adenylylTrfase_C"/>
</dbReference>
<dbReference type="InterPro" id="IPR036265">
    <property type="entry name" value="HIT-like_sf"/>
</dbReference>
<name>A0A8E0V2U1_9EURO</name>
<dbReference type="Proteomes" id="UP000036893">
    <property type="component" value="Unassembled WGS sequence"/>
</dbReference>
<dbReference type="AlphaFoldDB" id="A0A8E0V2U1"/>
<dbReference type="Pfam" id="PF09830">
    <property type="entry name" value="ATP_transf"/>
    <property type="match status" value="1"/>
</dbReference>
<dbReference type="Pfam" id="PF19327">
    <property type="entry name" value="Ap4A_phos_N"/>
    <property type="match status" value="1"/>
</dbReference>
<dbReference type="PANTHER" id="PTHR38420:SF1">
    <property type="entry name" value="PUTATIVE (AFU_ORTHOLOGUE AFUA_5G14690)-RELATED"/>
    <property type="match status" value="1"/>
</dbReference>
<dbReference type="GO" id="GO:0003877">
    <property type="term" value="F:ATP:ADP adenylyltransferase activity"/>
    <property type="evidence" value="ECO:0007669"/>
    <property type="project" value="InterPro"/>
</dbReference>
<dbReference type="Gene3D" id="3.30.428.70">
    <property type="match status" value="1"/>
</dbReference>
<dbReference type="InterPro" id="IPR043171">
    <property type="entry name" value="Ap4A_phos1/2-like"/>
</dbReference>
<dbReference type="GO" id="GO:0005524">
    <property type="term" value="F:ATP binding"/>
    <property type="evidence" value="ECO:0007669"/>
    <property type="project" value="InterPro"/>
</dbReference>
<protein>
    <recommendedName>
        <fullName evidence="5">5',5'''-P-1,P-4-tetraphosphate phosphorylase 2</fullName>
    </recommendedName>
</protein>
<feature type="domain" description="Ap4A phosphorylase 1/2 N-terminal" evidence="2">
    <location>
        <begin position="80"/>
        <end position="160"/>
    </location>
</feature>
<dbReference type="InterPro" id="IPR009163">
    <property type="entry name" value="Ap4A_phos1/2"/>
</dbReference>
<evidence type="ECO:0000259" key="2">
    <source>
        <dbReference type="Pfam" id="PF19327"/>
    </source>
</evidence>
<accession>A0A8E0V2U1</accession>
<dbReference type="EMBL" id="BBXM02000007">
    <property type="protein sequence ID" value="GIC92878.1"/>
    <property type="molecule type" value="Genomic_DNA"/>
</dbReference>
<sequence>MDESFILSEFDRLVNSGTVIYSDKEEMFEHIDGELKFQFLLTSALAKKPTIQLNPSAANGIDELDQKREGSDISTHGFEIGEINTSHILVANKFCWARPHLMLVTSDGYQRQHESLNLDDIRSAWSLLSTLDTDYVAFYNCGQDGGCSRLHKHLQLIPTPPNLFASFLNSKDGEPPRVPFEWFYRRLNPNDSTPERLLEIYNHLLEQSTKKGKGLSENFRTAPPNATCPHNFILTKRWMVVLPRQRAAINKEAGVNAIGMLGYIAVATRKEIDNWIRLGLTDSLRELGVAKQEEAL</sequence>